<comment type="caution">
    <text evidence="2">The sequence shown here is derived from an EMBL/GenBank/DDBJ whole genome shotgun (WGS) entry which is preliminary data.</text>
</comment>
<organism evidence="2 3">
    <name type="scientific">Albugo candida</name>
    <dbReference type="NCBI Taxonomy" id="65357"/>
    <lineage>
        <taxon>Eukaryota</taxon>
        <taxon>Sar</taxon>
        <taxon>Stramenopiles</taxon>
        <taxon>Oomycota</taxon>
        <taxon>Peronosporomycetes</taxon>
        <taxon>Albuginales</taxon>
        <taxon>Albuginaceae</taxon>
        <taxon>Albugo</taxon>
    </lineage>
</organism>
<protein>
    <submittedName>
        <fullName evidence="2">Uncharacterized protein</fullName>
    </submittedName>
</protein>
<dbReference type="AlphaFoldDB" id="A0A024GCT8"/>
<dbReference type="EMBL" id="CAIX01000037">
    <property type="protein sequence ID" value="CCI42686.1"/>
    <property type="molecule type" value="Genomic_DNA"/>
</dbReference>
<keyword evidence="3" id="KW-1185">Reference proteome</keyword>
<name>A0A024GCT8_9STRA</name>
<gene>
    <name evidence="1" type="ORF">BN9_034700</name>
    <name evidence="2" type="ORF">BN9_049310</name>
</gene>
<dbReference type="Proteomes" id="UP000053237">
    <property type="component" value="Unassembled WGS sequence"/>
</dbReference>
<accession>A0A024GCT8</accession>
<dbReference type="EMBL" id="CAIX01000063">
    <property type="protein sequence ID" value="CCI44147.1"/>
    <property type="molecule type" value="Genomic_DNA"/>
</dbReference>
<reference evidence="2 3" key="1">
    <citation type="submission" date="2012-05" db="EMBL/GenBank/DDBJ databases">
        <title>Recombination and specialization in a pathogen metapopulation.</title>
        <authorList>
            <person name="Gardiner A."/>
            <person name="Kemen E."/>
            <person name="Schultz-Larsen T."/>
            <person name="MacLean D."/>
            <person name="Van Oosterhout C."/>
            <person name="Jones J.D.G."/>
        </authorList>
    </citation>
    <scope>NUCLEOTIDE SEQUENCE [LARGE SCALE GENOMIC DNA]</scope>
    <source>
        <strain evidence="2 3">Ac Nc2</strain>
    </source>
</reference>
<sequence>MILLYYFEANACRTDFLLHSIAIARIVCNTCDCMSWTLRSVVATYEILLALVDYTYNSNQIEHQFSIGIVAQQSINGSSFSAVLFVYLYAELSEIPRNC</sequence>
<dbReference type="InParanoid" id="A0A024GCT8"/>
<evidence type="ECO:0000313" key="3">
    <source>
        <dbReference type="Proteomes" id="UP000053237"/>
    </source>
</evidence>
<evidence type="ECO:0000313" key="1">
    <source>
        <dbReference type="EMBL" id="CCI42686.1"/>
    </source>
</evidence>
<proteinExistence type="predicted"/>
<evidence type="ECO:0000313" key="2">
    <source>
        <dbReference type="EMBL" id="CCI44147.1"/>
    </source>
</evidence>